<dbReference type="Proteomes" id="UP000194546">
    <property type="component" value="Unassembled WGS sequence"/>
</dbReference>
<comment type="caution">
    <text evidence="1">The sequence shown here is derived from an EMBL/GenBank/DDBJ whole genome shotgun (WGS) entry which is preliminary data.</text>
</comment>
<dbReference type="RefSeq" id="WP_086382554.1">
    <property type="nucleotide sequence ID" value="NZ_NBTY01000129.1"/>
</dbReference>
<gene>
    <name evidence="1" type="ORF">PAMC26510_23860</name>
</gene>
<dbReference type="AlphaFoldDB" id="A0A242MJX1"/>
<proteinExistence type="predicted"/>
<evidence type="ECO:0000313" key="2">
    <source>
        <dbReference type="Proteomes" id="UP000194546"/>
    </source>
</evidence>
<reference evidence="1 2" key="1">
    <citation type="submission" date="2017-03" db="EMBL/GenBank/DDBJ databases">
        <title>Genome analysis of strain PAMC 26510.</title>
        <authorList>
            <person name="Oh H.-M."/>
            <person name="Yang J.-A."/>
        </authorList>
    </citation>
    <scope>NUCLEOTIDE SEQUENCE [LARGE SCALE GENOMIC DNA]</scope>
    <source>
        <strain evidence="1 2">PAMC 26510</strain>
    </source>
</reference>
<evidence type="ECO:0000313" key="1">
    <source>
        <dbReference type="EMBL" id="OTP71045.1"/>
    </source>
</evidence>
<sequence>MSNLIRRFLTQLILLNFRMHEHCLGSVRKGTIQAFDGSTSFSVDSRWLLARRLTSAAENNRHTAHAT</sequence>
<name>A0A242MJX1_CABSO</name>
<protein>
    <submittedName>
        <fullName evidence="1">Uncharacterized protein</fullName>
    </submittedName>
</protein>
<accession>A0A242MJX1</accession>
<organism evidence="1 2">
    <name type="scientific">Caballeronia sordidicola</name>
    <name type="common">Burkholderia sordidicola</name>
    <dbReference type="NCBI Taxonomy" id="196367"/>
    <lineage>
        <taxon>Bacteria</taxon>
        <taxon>Pseudomonadati</taxon>
        <taxon>Pseudomonadota</taxon>
        <taxon>Betaproteobacteria</taxon>
        <taxon>Burkholderiales</taxon>
        <taxon>Burkholderiaceae</taxon>
        <taxon>Caballeronia</taxon>
    </lineage>
</organism>
<dbReference type="EMBL" id="NBTY01000129">
    <property type="protein sequence ID" value="OTP71045.1"/>
    <property type="molecule type" value="Genomic_DNA"/>
</dbReference>